<sequence length="114" mass="12771">MNKYVVATYRCVLLLKGLGSETCHVADDRSKVCWAVEADVREAGGVGLGDTLHTCSQKERYTFQQTGNLRRMRKEEGGREAASGGGKWKNVFVTSQDFNVTVTKLEAEERWIQI</sequence>
<keyword evidence="2" id="KW-1185">Reference proteome</keyword>
<dbReference type="AlphaFoldDB" id="A0A4Z2I1M7"/>
<evidence type="ECO:0000313" key="2">
    <source>
        <dbReference type="Proteomes" id="UP000314294"/>
    </source>
</evidence>
<organism evidence="1 2">
    <name type="scientific">Liparis tanakae</name>
    <name type="common">Tanaka's snailfish</name>
    <dbReference type="NCBI Taxonomy" id="230148"/>
    <lineage>
        <taxon>Eukaryota</taxon>
        <taxon>Metazoa</taxon>
        <taxon>Chordata</taxon>
        <taxon>Craniata</taxon>
        <taxon>Vertebrata</taxon>
        <taxon>Euteleostomi</taxon>
        <taxon>Actinopterygii</taxon>
        <taxon>Neopterygii</taxon>
        <taxon>Teleostei</taxon>
        <taxon>Neoteleostei</taxon>
        <taxon>Acanthomorphata</taxon>
        <taxon>Eupercaria</taxon>
        <taxon>Perciformes</taxon>
        <taxon>Cottioidei</taxon>
        <taxon>Cottales</taxon>
        <taxon>Liparidae</taxon>
        <taxon>Liparis</taxon>
    </lineage>
</organism>
<evidence type="ECO:0000313" key="1">
    <source>
        <dbReference type="EMBL" id="TNN71133.1"/>
    </source>
</evidence>
<gene>
    <name evidence="1" type="ORF">EYF80_018653</name>
</gene>
<proteinExistence type="predicted"/>
<dbReference type="Proteomes" id="UP000314294">
    <property type="component" value="Unassembled WGS sequence"/>
</dbReference>
<accession>A0A4Z2I1M7</accession>
<dbReference type="EMBL" id="SRLO01000154">
    <property type="protein sequence ID" value="TNN71133.1"/>
    <property type="molecule type" value="Genomic_DNA"/>
</dbReference>
<protein>
    <submittedName>
        <fullName evidence="1">Uncharacterized protein</fullName>
    </submittedName>
</protein>
<comment type="caution">
    <text evidence="1">The sequence shown here is derived from an EMBL/GenBank/DDBJ whole genome shotgun (WGS) entry which is preliminary data.</text>
</comment>
<reference evidence="1 2" key="1">
    <citation type="submission" date="2019-03" db="EMBL/GenBank/DDBJ databases">
        <title>First draft genome of Liparis tanakae, snailfish: a comprehensive survey of snailfish specific genes.</title>
        <authorList>
            <person name="Kim W."/>
            <person name="Song I."/>
            <person name="Jeong J.-H."/>
            <person name="Kim D."/>
            <person name="Kim S."/>
            <person name="Ryu S."/>
            <person name="Song J.Y."/>
            <person name="Lee S.K."/>
        </authorList>
    </citation>
    <scope>NUCLEOTIDE SEQUENCE [LARGE SCALE GENOMIC DNA]</scope>
    <source>
        <tissue evidence="1">Muscle</tissue>
    </source>
</reference>
<name>A0A4Z2I1M7_9TELE</name>